<reference evidence="6 7" key="1">
    <citation type="submission" date="2017-07" db="EMBL/GenBank/DDBJ databases">
        <title>Sandarakinorhabdus cyanobacteriorum sp. nov., a novel bacterium isolated from cyanobacterial aggregates in a eutrophic lake.</title>
        <authorList>
            <person name="Cai H."/>
        </authorList>
    </citation>
    <scope>NUCLEOTIDE SEQUENCE [LARGE SCALE GENOMIC DNA]</scope>
    <source>
        <strain evidence="6 7">TH057</strain>
    </source>
</reference>
<keyword evidence="5" id="KW-0472">Membrane</keyword>
<protein>
    <submittedName>
        <fullName evidence="6">Polysaccharide biosynthesis protein</fullName>
    </submittedName>
</protein>
<organism evidence="6 7">
    <name type="scientific">Sandarakinorhabdus cyanobacteriorum</name>
    <dbReference type="NCBI Taxonomy" id="1981098"/>
    <lineage>
        <taxon>Bacteria</taxon>
        <taxon>Pseudomonadati</taxon>
        <taxon>Pseudomonadota</taxon>
        <taxon>Alphaproteobacteria</taxon>
        <taxon>Sphingomonadales</taxon>
        <taxon>Sphingosinicellaceae</taxon>
        <taxon>Sandarakinorhabdus</taxon>
    </lineage>
</organism>
<evidence type="ECO:0000313" key="7">
    <source>
        <dbReference type="Proteomes" id="UP000216991"/>
    </source>
</evidence>
<evidence type="ECO:0000256" key="3">
    <source>
        <dbReference type="ARBA" id="ARBA00022692"/>
    </source>
</evidence>
<accession>A0A255YLD7</accession>
<keyword evidence="3" id="KW-0812">Transmembrane</keyword>
<dbReference type="InterPro" id="IPR050833">
    <property type="entry name" value="Poly_Biosynth_Transport"/>
</dbReference>
<evidence type="ECO:0000256" key="1">
    <source>
        <dbReference type="ARBA" id="ARBA00004651"/>
    </source>
</evidence>
<sequence>MLADPAASARPSGDAAETAALAKGGRTSFFGYVLRLAARLPFLFIAGRLYGAEALGHFAYATMVVELAAMLATLGLKRGLAEDMARRPDDEAGALFDALLLALLASLAGSALLLAMPELMFPAAPLQPVDRWFALIIPFIALADVALAGLAYHHDVGAQVRARAIIEPWMLSIAALALAFTALKGNGMLIAYLLSMVAACVAALMPAFRRFGWPQGWRPQPARLWAIARANVPLAGADVAEWGARRLDIFILGRFAPAEVVGIYYVAQQIASLPQRLKSSFDPILGPVLARNLAAGLLAKAAAHVRQISFWVASVQLAVVLALGIPGAALMGLFGPAFAAGVVVLAVLLTVELFAAQAAVAEGALIYVARGPNLVWSLIGLAVQLGLSLWLVPLDGPFGGGVGAALALALAALLQSVAKSRLLAARLGHDVAGWRFSLVLAGVPALGTGLLVLRTPEPIQLSIGLIAILGTFGFIIWRFGFKGADRLLFSRGLKKIEAEAAAIPLAPTLPDQAS</sequence>
<dbReference type="RefSeq" id="WP_094473391.1">
    <property type="nucleotide sequence ID" value="NZ_NOXT01000102.1"/>
</dbReference>
<comment type="caution">
    <text evidence="6">The sequence shown here is derived from an EMBL/GenBank/DDBJ whole genome shotgun (WGS) entry which is preliminary data.</text>
</comment>
<gene>
    <name evidence="6" type="ORF">CHU93_07005</name>
</gene>
<dbReference type="InterPro" id="IPR002797">
    <property type="entry name" value="Polysacc_synth"/>
</dbReference>
<dbReference type="OrthoDB" id="7388052at2"/>
<dbReference type="PANTHER" id="PTHR30250">
    <property type="entry name" value="PST FAMILY PREDICTED COLANIC ACID TRANSPORTER"/>
    <property type="match status" value="1"/>
</dbReference>
<dbReference type="EMBL" id="NOXT01000102">
    <property type="protein sequence ID" value="OYQ30082.1"/>
    <property type="molecule type" value="Genomic_DNA"/>
</dbReference>
<keyword evidence="4" id="KW-1133">Transmembrane helix</keyword>
<evidence type="ECO:0000256" key="4">
    <source>
        <dbReference type="ARBA" id="ARBA00022989"/>
    </source>
</evidence>
<dbReference type="PANTHER" id="PTHR30250:SF11">
    <property type="entry name" value="O-ANTIGEN TRANSPORTER-RELATED"/>
    <property type="match status" value="1"/>
</dbReference>
<dbReference type="Proteomes" id="UP000216991">
    <property type="component" value="Unassembled WGS sequence"/>
</dbReference>
<name>A0A255YLD7_9SPHN</name>
<proteinExistence type="predicted"/>
<evidence type="ECO:0000256" key="5">
    <source>
        <dbReference type="ARBA" id="ARBA00023136"/>
    </source>
</evidence>
<dbReference type="AlphaFoldDB" id="A0A255YLD7"/>
<evidence type="ECO:0000313" key="6">
    <source>
        <dbReference type="EMBL" id="OYQ30082.1"/>
    </source>
</evidence>
<dbReference type="Pfam" id="PF01943">
    <property type="entry name" value="Polysacc_synt"/>
    <property type="match status" value="1"/>
</dbReference>
<keyword evidence="2" id="KW-1003">Cell membrane</keyword>
<dbReference type="GO" id="GO:0005886">
    <property type="term" value="C:plasma membrane"/>
    <property type="evidence" value="ECO:0007669"/>
    <property type="project" value="UniProtKB-SubCell"/>
</dbReference>
<comment type="subcellular location">
    <subcellularLocation>
        <location evidence="1">Cell membrane</location>
        <topology evidence="1">Multi-pass membrane protein</topology>
    </subcellularLocation>
</comment>
<keyword evidence="7" id="KW-1185">Reference proteome</keyword>
<evidence type="ECO:0000256" key="2">
    <source>
        <dbReference type="ARBA" id="ARBA00022475"/>
    </source>
</evidence>